<evidence type="ECO:0000313" key="2">
    <source>
        <dbReference type="EMBL" id="KAL0925806.1"/>
    </source>
</evidence>
<accession>A0ABD0VTH4</accession>
<name>A0ABD0VTH4_DENTH</name>
<comment type="caution">
    <text evidence="2">The sequence shown here is derived from an EMBL/GenBank/DDBJ whole genome shotgun (WGS) entry which is preliminary data.</text>
</comment>
<dbReference type="EMBL" id="JANQDX010000004">
    <property type="protein sequence ID" value="KAL0925806.1"/>
    <property type="molecule type" value="Genomic_DNA"/>
</dbReference>
<protein>
    <submittedName>
        <fullName evidence="2">Uncharacterized protein</fullName>
    </submittedName>
</protein>
<reference evidence="2 3" key="1">
    <citation type="journal article" date="2024" name="Plant Biotechnol. J.">
        <title>Dendrobium thyrsiflorum genome and its molecular insights into genes involved in important horticultural traits.</title>
        <authorList>
            <person name="Chen B."/>
            <person name="Wang J.Y."/>
            <person name="Zheng P.J."/>
            <person name="Li K.L."/>
            <person name="Liang Y.M."/>
            <person name="Chen X.F."/>
            <person name="Zhang C."/>
            <person name="Zhao X."/>
            <person name="He X."/>
            <person name="Zhang G.Q."/>
            <person name="Liu Z.J."/>
            <person name="Xu Q."/>
        </authorList>
    </citation>
    <scope>NUCLEOTIDE SEQUENCE [LARGE SCALE GENOMIC DNA]</scope>
    <source>
        <strain evidence="2">GZMU011</strain>
    </source>
</reference>
<evidence type="ECO:0000313" key="3">
    <source>
        <dbReference type="Proteomes" id="UP001552299"/>
    </source>
</evidence>
<keyword evidence="3" id="KW-1185">Reference proteome</keyword>
<organism evidence="2 3">
    <name type="scientific">Dendrobium thyrsiflorum</name>
    <name type="common">Pinecone-like raceme dendrobium</name>
    <name type="synonym">Orchid</name>
    <dbReference type="NCBI Taxonomy" id="117978"/>
    <lineage>
        <taxon>Eukaryota</taxon>
        <taxon>Viridiplantae</taxon>
        <taxon>Streptophyta</taxon>
        <taxon>Embryophyta</taxon>
        <taxon>Tracheophyta</taxon>
        <taxon>Spermatophyta</taxon>
        <taxon>Magnoliopsida</taxon>
        <taxon>Liliopsida</taxon>
        <taxon>Asparagales</taxon>
        <taxon>Orchidaceae</taxon>
        <taxon>Epidendroideae</taxon>
        <taxon>Malaxideae</taxon>
        <taxon>Dendrobiinae</taxon>
        <taxon>Dendrobium</taxon>
    </lineage>
</organism>
<sequence length="119" mass="13475">MAKLDNSSKRFLMSGEEGKDDLPIGKDFDSTIKAIKVEDVEVANIHSDEADRSIEARTHQKSPTKQCSKLPTPASYPINRSQVENNMEVEYFITSFSISFLPSIMRPVLSCYLQKCMLR</sequence>
<feature type="region of interest" description="Disordered" evidence="1">
    <location>
        <begin position="1"/>
        <end position="21"/>
    </location>
</feature>
<dbReference type="Proteomes" id="UP001552299">
    <property type="component" value="Unassembled WGS sequence"/>
</dbReference>
<feature type="region of interest" description="Disordered" evidence="1">
    <location>
        <begin position="48"/>
        <end position="73"/>
    </location>
</feature>
<proteinExistence type="predicted"/>
<dbReference type="AlphaFoldDB" id="A0ABD0VTH4"/>
<gene>
    <name evidence="2" type="ORF">M5K25_004176</name>
</gene>
<evidence type="ECO:0000256" key="1">
    <source>
        <dbReference type="SAM" id="MobiDB-lite"/>
    </source>
</evidence>
<feature type="compositionally biased region" description="Basic and acidic residues" evidence="1">
    <location>
        <begin position="48"/>
        <end position="58"/>
    </location>
</feature>